<dbReference type="InterPro" id="IPR004092">
    <property type="entry name" value="Mbt"/>
</dbReference>
<organism evidence="4 5">
    <name type="scientific">Diploscapter pachys</name>
    <dbReference type="NCBI Taxonomy" id="2018661"/>
    <lineage>
        <taxon>Eukaryota</taxon>
        <taxon>Metazoa</taxon>
        <taxon>Ecdysozoa</taxon>
        <taxon>Nematoda</taxon>
        <taxon>Chromadorea</taxon>
        <taxon>Rhabditida</taxon>
        <taxon>Rhabditina</taxon>
        <taxon>Rhabditomorpha</taxon>
        <taxon>Rhabditoidea</taxon>
        <taxon>Rhabditidae</taxon>
        <taxon>Diploscapter</taxon>
    </lineage>
</organism>
<dbReference type="EMBL" id="LIAE01006898">
    <property type="protein sequence ID" value="PAV84000.1"/>
    <property type="molecule type" value="Genomic_DNA"/>
</dbReference>
<dbReference type="GO" id="GO:0045892">
    <property type="term" value="P:negative regulation of DNA-templated transcription"/>
    <property type="evidence" value="ECO:0007669"/>
    <property type="project" value="TreeGrafter"/>
</dbReference>
<reference evidence="4 5" key="1">
    <citation type="journal article" date="2017" name="Curr. Biol.">
        <title>Genome architecture and evolution of a unichromosomal asexual nematode.</title>
        <authorList>
            <person name="Fradin H."/>
            <person name="Zegar C."/>
            <person name="Gutwein M."/>
            <person name="Lucas J."/>
            <person name="Kovtun M."/>
            <person name="Corcoran D."/>
            <person name="Baugh L.R."/>
            <person name="Kiontke K."/>
            <person name="Gunsalus K."/>
            <person name="Fitch D.H."/>
            <person name="Piano F."/>
        </authorList>
    </citation>
    <scope>NUCLEOTIDE SEQUENCE [LARGE SCALE GENOMIC DNA]</scope>
    <source>
        <strain evidence="4">PF1309</strain>
    </source>
</reference>
<dbReference type="PANTHER" id="PTHR12247">
    <property type="entry name" value="POLYCOMB GROUP PROTEIN"/>
    <property type="match status" value="1"/>
</dbReference>
<dbReference type="OrthoDB" id="8188861at2759"/>
<dbReference type="SMART" id="SM00561">
    <property type="entry name" value="MBT"/>
    <property type="match status" value="3"/>
</dbReference>
<dbReference type="AlphaFoldDB" id="A0A2A2LCW2"/>
<evidence type="ECO:0008006" key="6">
    <source>
        <dbReference type="Google" id="ProtNLM"/>
    </source>
</evidence>
<dbReference type="Pfam" id="PF02820">
    <property type="entry name" value="MBT"/>
    <property type="match status" value="3"/>
</dbReference>
<evidence type="ECO:0000256" key="1">
    <source>
        <dbReference type="ARBA" id="ARBA00022737"/>
    </source>
</evidence>
<accession>A0A2A2LCW2</accession>
<dbReference type="SUPFAM" id="SSF63748">
    <property type="entry name" value="Tudor/PWWP/MBT"/>
    <property type="match status" value="3"/>
</dbReference>
<sequence length="643" mass="74168">MLGFDESNEILHTQHVIVVDEQDEVWLLTGMCRVLFLYVSTASIHNKSLFFSASCCTATFMCFSSDGLANRPTTNICAHIDSLDGPFEPAEGLLPDVVEQAADPQQQEAQQACGRFDVVLRQTRQHHSAIMSKFAQFLPLTKRTKESYYWEDTLRYFGLQTKEDKGISMRKYIVPVHSFNEHIFREHLYHVKEGVIVEIEDFTEDYGKSGPRTVWFARVLKVGGYRLLCRWIGGEPAVDTGSRSHSDCDCFSFQPKQSDEFYYRPPTFILKKWKDHIMKYIESEVGTLSTCKSLGQEFHSERKRLMSSKFKMNQRVELLSTIGFIRPARITDIKGRRVRVAIREDESSSPKNPNDDSYLDLQYGKDAEYWLDQDSFMIFHVGWACLNDFKLIAKESYVSHARRIADALKNGELPAYHTDDAKVKDVMKWRKSEGAVEFKLGMKLELYDPFDTTFKNIHPATIVKVLRDGYVIVQADDEDEEDALPLHCTSNYLYPVGYATKYKLPIVDPKTSEPTNKFDWGRYLKESRAEAAPECLFPEFDPEEIQKKFPIDARLEAADCNELNLICPASITSVHGRVLRIHFLGWGSDVDQLFDYKSNDIFPLGFCELYNYPLQFPSDKKLDPPEVTEVEDDERPRKKKKKK</sequence>
<dbReference type="PANTHER" id="PTHR12247:SF131">
    <property type="entry name" value="LD05287P"/>
    <property type="match status" value="1"/>
</dbReference>
<keyword evidence="5" id="KW-1185">Reference proteome</keyword>
<feature type="repeat" description="MBT" evidence="2">
    <location>
        <begin position="518"/>
        <end position="617"/>
    </location>
</feature>
<dbReference type="GO" id="GO:0003682">
    <property type="term" value="F:chromatin binding"/>
    <property type="evidence" value="ECO:0007669"/>
    <property type="project" value="TreeGrafter"/>
</dbReference>
<evidence type="ECO:0000256" key="3">
    <source>
        <dbReference type="SAM" id="MobiDB-lite"/>
    </source>
</evidence>
<feature type="repeat" description="MBT" evidence="2">
    <location>
        <begin position="398"/>
        <end position="509"/>
    </location>
</feature>
<dbReference type="Gene3D" id="2.30.30.140">
    <property type="match status" value="4"/>
</dbReference>
<comment type="caution">
    <text evidence="4">The sequence shown here is derived from an EMBL/GenBank/DDBJ whole genome shotgun (WGS) entry which is preliminary data.</text>
</comment>
<dbReference type="STRING" id="2018661.A0A2A2LCW2"/>
<evidence type="ECO:0000256" key="2">
    <source>
        <dbReference type="PROSITE-ProRule" id="PRU00459"/>
    </source>
</evidence>
<feature type="region of interest" description="Disordered" evidence="3">
    <location>
        <begin position="617"/>
        <end position="643"/>
    </location>
</feature>
<evidence type="ECO:0000313" key="5">
    <source>
        <dbReference type="Proteomes" id="UP000218231"/>
    </source>
</evidence>
<protein>
    <recommendedName>
        <fullName evidence="6">Tudor domain-containing protein</fullName>
    </recommendedName>
</protein>
<gene>
    <name evidence="4" type="ORF">WR25_17942</name>
</gene>
<dbReference type="GO" id="GO:0005634">
    <property type="term" value="C:nucleus"/>
    <property type="evidence" value="ECO:0007669"/>
    <property type="project" value="InterPro"/>
</dbReference>
<dbReference type="PROSITE" id="PS51079">
    <property type="entry name" value="MBT"/>
    <property type="match status" value="2"/>
</dbReference>
<dbReference type="Proteomes" id="UP000218231">
    <property type="component" value="Unassembled WGS sequence"/>
</dbReference>
<name>A0A2A2LCW2_9BILA</name>
<dbReference type="InterPro" id="IPR050548">
    <property type="entry name" value="PcG_chromatin_remod_factors"/>
</dbReference>
<proteinExistence type="predicted"/>
<keyword evidence="1" id="KW-0677">Repeat</keyword>
<dbReference type="GO" id="GO:0042393">
    <property type="term" value="F:histone binding"/>
    <property type="evidence" value="ECO:0007669"/>
    <property type="project" value="TreeGrafter"/>
</dbReference>
<evidence type="ECO:0000313" key="4">
    <source>
        <dbReference type="EMBL" id="PAV84000.1"/>
    </source>
</evidence>